<dbReference type="PIRSF" id="PIRSF003113">
    <property type="entry name" value="BolA"/>
    <property type="match status" value="1"/>
</dbReference>
<accession>A0A836IHU3</accession>
<dbReference type="PANTHER" id="PTHR46229">
    <property type="entry name" value="BOLA TRANSCRIPTION REGULATOR"/>
    <property type="match status" value="1"/>
</dbReference>
<dbReference type="Gene3D" id="3.30.300.90">
    <property type="entry name" value="BolA-like"/>
    <property type="match status" value="1"/>
</dbReference>
<reference evidence="3 4" key="1">
    <citation type="submission" date="2021-02" db="EMBL/GenBank/DDBJ databases">
        <title>Porcisia hertigi Genome sequencing and assembly.</title>
        <authorList>
            <person name="Almutairi H."/>
            <person name="Gatherer D."/>
        </authorList>
    </citation>
    <scope>NUCLEOTIDE SEQUENCE [LARGE SCALE GENOMIC DNA]</scope>
    <source>
        <strain evidence="3 4">C119</strain>
    </source>
</reference>
<dbReference type="OrthoDB" id="4983at2759"/>
<dbReference type="InterPro" id="IPR036065">
    <property type="entry name" value="BolA-like_sf"/>
</dbReference>
<organism evidence="3 4">
    <name type="scientific">Porcisia hertigi</name>
    <dbReference type="NCBI Taxonomy" id="2761500"/>
    <lineage>
        <taxon>Eukaryota</taxon>
        <taxon>Discoba</taxon>
        <taxon>Euglenozoa</taxon>
        <taxon>Kinetoplastea</taxon>
        <taxon>Metakinetoplastina</taxon>
        <taxon>Trypanosomatida</taxon>
        <taxon>Trypanosomatidae</taxon>
        <taxon>Leishmaniinae</taxon>
        <taxon>Porcisia</taxon>
    </lineage>
</organism>
<evidence type="ECO:0000256" key="1">
    <source>
        <dbReference type="ARBA" id="ARBA00005578"/>
    </source>
</evidence>
<dbReference type="Proteomes" id="UP000674318">
    <property type="component" value="Chromosome 21"/>
</dbReference>
<dbReference type="EMBL" id="JAFJZO010000021">
    <property type="protein sequence ID" value="KAG5505847.1"/>
    <property type="molecule type" value="Genomic_DNA"/>
</dbReference>
<dbReference type="RefSeq" id="XP_067757515.1">
    <property type="nucleotide sequence ID" value="XM_067901152.1"/>
</dbReference>
<comment type="similarity">
    <text evidence="1 2">Belongs to the BolA/IbaG family.</text>
</comment>
<dbReference type="PANTHER" id="PTHR46229:SF2">
    <property type="entry name" value="BOLA-LIKE PROTEIN 1"/>
    <property type="match status" value="1"/>
</dbReference>
<evidence type="ECO:0008006" key="5">
    <source>
        <dbReference type="Google" id="ProtNLM"/>
    </source>
</evidence>
<proteinExistence type="inferred from homology"/>
<dbReference type="AlphaFoldDB" id="A0A836IHU3"/>
<keyword evidence="4" id="KW-1185">Reference proteome</keyword>
<dbReference type="GO" id="GO:0005739">
    <property type="term" value="C:mitochondrion"/>
    <property type="evidence" value="ECO:0007669"/>
    <property type="project" value="TreeGrafter"/>
</dbReference>
<dbReference type="GeneID" id="94291229"/>
<dbReference type="Pfam" id="PF01722">
    <property type="entry name" value="BolA"/>
    <property type="match status" value="1"/>
</dbReference>
<gene>
    <name evidence="3" type="ORF">JKF63_05183</name>
</gene>
<evidence type="ECO:0000313" key="4">
    <source>
        <dbReference type="Proteomes" id="UP000674318"/>
    </source>
</evidence>
<evidence type="ECO:0000256" key="2">
    <source>
        <dbReference type="RuleBase" id="RU003860"/>
    </source>
</evidence>
<name>A0A836IHU3_9TRYP</name>
<sequence length="79" mass="8752">MSSIYDTIVARIQETLRPAELEVTAISEDEAKYNVRIVSSAFAGVPLLQRHRMVNNIFDEELRSGAIHALTISAKPPSL</sequence>
<protein>
    <recommendedName>
        <fullName evidence="5">BolA-like protein</fullName>
    </recommendedName>
</protein>
<dbReference type="InterPro" id="IPR002634">
    <property type="entry name" value="BolA"/>
</dbReference>
<comment type="caution">
    <text evidence="3">The sequence shown here is derived from an EMBL/GenBank/DDBJ whole genome shotgun (WGS) entry which is preliminary data.</text>
</comment>
<dbReference type="SUPFAM" id="SSF82657">
    <property type="entry name" value="BolA-like"/>
    <property type="match status" value="1"/>
</dbReference>
<evidence type="ECO:0000313" key="3">
    <source>
        <dbReference type="EMBL" id="KAG5505847.1"/>
    </source>
</evidence>
<dbReference type="InterPro" id="IPR050961">
    <property type="entry name" value="BolA/IbaG_stress_morph_reg"/>
</dbReference>
<dbReference type="KEGG" id="phet:94291229"/>